<dbReference type="InterPro" id="IPR039425">
    <property type="entry name" value="RNA_pol_sigma-70-like"/>
</dbReference>
<dbReference type="InterPro" id="IPR013249">
    <property type="entry name" value="RNA_pol_sigma70_r4_t2"/>
</dbReference>
<reference evidence="5 6" key="1">
    <citation type="submission" date="2022-09" db="EMBL/GenBank/DDBJ databases">
        <title>Chryseobacterium oleae sp.nov., isolated from the inter-root soil of Pyrola calliantha H. Andr. in Tibet.</title>
        <authorList>
            <person name="Li Z."/>
        </authorList>
    </citation>
    <scope>NUCLEOTIDE SEQUENCE [LARGE SCALE GENOMIC DNA]</scope>
    <source>
        <strain evidence="6">pc1-10</strain>
    </source>
</reference>
<dbReference type="Gene3D" id="1.10.10.10">
    <property type="entry name" value="Winged helix-like DNA-binding domain superfamily/Winged helix DNA-binding domain"/>
    <property type="match status" value="1"/>
</dbReference>
<protein>
    <submittedName>
        <fullName evidence="5">Sigma-70 family RNA polymerase sigma factor</fullName>
    </submittedName>
</protein>
<dbReference type="EMBL" id="JAOAMU010000002">
    <property type="protein sequence ID" value="MCT2561827.1"/>
    <property type="molecule type" value="Genomic_DNA"/>
</dbReference>
<dbReference type="PANTHER" id="PTHR43133">
    <property type="entry name" value="RNA POLYMERASE ECF-TYPE SIGMA FACTO"/>
    <property type="match status" value="1"/>
</dbReference>
<keyword evidence="2" id="KW-0731">Sigma factor</keyword>
<evidence type="ECO:0000313" key="5">
    <source>
        <dbReference type="EMBL" id="MCT2561827.1"/>
    </source>
</evidence>
<proteinExistence type="predicted"/>
<dbReference type="InterPro" id="IPR013324">
    <property type="entry name" value="RNA_pol_sigma_r3/r4-like"/>
</dbReference>
<dbReference type="Pfam" id="PF08281">
    <property type="entry name" value="Sigma70_r4_2"/>
    <property type="match status" value="1"/>
</dbReference>
<sequence>MKFFSRHISIEEDRYKDLFYSYYYRVYLHTARRVSGKENVRDIAQNVFVHLWKYRKDLMLQNPEAIIFNSCNQEISKFLKGVEKQPLSSSTTETDYADDSDEQLIFKLKKENRLVELEKSIELIIPPLRRKIFKMNKLEGVTQQQIAVLLDIPKSTVKRHIAEAMMFLKNHYKNLK</sequence>
<dbReference type="Proteomes" id="UP001525566">
    <property type="component" value="Unassembled WGS sequence"/>
</dbReference>
<organism evidence="5 6">
    <name type="scientific">Chryseobacterium herbae</name>
    <dbReference type="NCBI Taxonomy" id="2976476"/>
    <lineage>
        <taxon>Bacteria</taxon>
        <taxon>Pseudomonadati</taxon>
        <taxon>Bacteroidota</taxon>
        <taxon>Flavobacteriia</taxon>
        <taxon>Flavobacteriales</taxon>
        <taxon>Weeksellaceae</taxon>
        <taxon>Chryseobacterium group</taxon>
        <taxon>Chryseobacterium</taxon>
    </lineage>
</organism>
<dbReference type="SUPFAM" id="SSF88659">
    <property type="entry name" value="Sigma3 and sigma4 domains of RNA polymerase sigma factors"/>
    <property type="match status" value="1"/>
</dbReference>
<accession>A0ABT2ISQ9</accession>
<evidence type="ECO:0000259" key="4">
    <source>
        <dbReference type="Pfam" id="PF08281"/>
    </source>
</evidence>
<evidence type="ECO:0000256" key="2">
    <source>
        <dbReference type="ARBA" id="ARBA00023082"/>
    </source>
</evidence>
<dbReference type="InterPro" id="IPR014284">
    <property type="entry name" value="RNA_pol_sigma-70_dom"/>
</dbReference>
<feature type="domain" description="RNA polymerase sigma factor 70 region 4 type 2" evidence="4">
    <location>
        <begin position="126"/>
        <end position="167"/>
    </location>
</feature>
<keyword evidence="3" id="KW-0804">Transcription</keyword>
<keyword evidence="1" id="KW-0805">Transcription regulation</keyword>
<evidence type="ECO:0000313" key="6">
    <source>
        <dbReference type="Proteomes" id="UP001525566"/>
    </source>
</evidence>
<dbReference type="RefSeq" id="WP_259838105.1">
    <property type="nucleotide sequence ID" value="NZ_JAOAMU010000002.1"/>
</dbReference>
<gene>
    <name evidence="5" type="ORF">N0B48_08020</name>
</gene>
<keyword evidence="6" id="KW-1185">Reference proteome</keyword>
<dbReference type="NCBIfam" id="TIGR02937">
    <property type="entry name" value="sigma70-ECF"/>
    <property type="match status" value="1"/>
</dbReference>
<evidence type="ECO:0000256" key="3">
    <source>
        <dbReference type="ARBA" id="ARBA00023163"/>
    </source>
</evidence>
<dbReference type="Gene3D" id="1.10.1740.10">
    <property type="match status" value="1"/>
</dbReference>
<dbReference type="PANTHER" id="PTHR43133:SF46">
    <property type="entry name" value="RNA POLYMERASE SIGMA-70 FACTOR ECF SUBFAMILY"/>
    <property type="match status" value="1"/>
</dbReference>
<evidence type="ECO:0000256" key="1">
    <source>
        <dbReference type="ARBA" id="ARBA00023015"/>
    </source>
</evidence>
<name>A0ABT2ISQ9_9FLAO</name>
<comment type="caution">
    <text evidence="5">The sequence shown here is derived from an EMBL/GenBank/DDBJ whole genome shotgun (WGS) entry which is preliminary data.</text>
</comment>
<dbReference type="InterPro" id="IPR036388">
    <property type="entry name" value="WH-like_DNA-bd_sf"/>
</dbReference>